<evidence type="ECO:0000256" key="1">
    <source>
        <dbReference type="SAM" id="MobiDB-lite"/>
    </source>
</evidence>
<dbReference type="AlphaFoldDB" id="A0A6A6QR88"/>
<dbReference type="InterPro" id="IPR001214">
    <property type="entry name" value="SET_dom"/>
</dbReference>
<feature type="region of interest" description="Disordered" evidence="1">
    <location>
        <begin position="365"/>
        <end position="391"/>
    </location>
</feature>
<proteinExistence type="predicted"/>
<evidence type="ECO:0000313" key="3">
    <source>
        <dbReference type="EMBL" id="KAF2494243.1"/>
    </source>
</evidence>
<dbReference type="SUPFAM" id="SSF82199">
    <property type="entry name" value="SET domain"/>
    <property type="match status" value="1"/>
</dbReference>
<dbReference type="Proteomes" id="UP000799750">
    <property type="component" value="Unassembled WGS sequence"/>
</dbReference>
<dbReference type="OrthoDB" id="1028014at2759"/>
<sequence>MAPSILPTTHLLGLDLTVSVRQPTPLDFPISAPASPADSQVSMSTTTTTSTPATSLYAIRQTPNAGRAVFATRRIEANTLLSTANDLSINVLLRDYRKEVCAQCFFYDRGTTLPLRNSSTNLVFCSPSCQQEWLAQAGDIGVQAWTAAEKLSKGKSGEQRDGDYDMVDPHLPRPTTQDIAAAWESASSLATQIRLARAGTSPKSTRKALAAALREAVVPDVLAFCVSAILVAYQSPERWRGILDLVPDERPYHSFVDLAAFTRSYLQLLAVLPDKLLPLTTPETLITASSRDSHNSFGIRSLEDEGSEFFGYGCWGSASFFNHSCGPNVRKERVGREWRFLVDRMVEEGEELCISYLSGEERTMGSVGRRERLRGSEDPASPQYGRPQRAKLSQRRLIRVTSLGLFPGLEGRKMVPPLE</sequence>
<dbReference type="PANTHER" id="PTHR12197">
    <property type="entry name" value="HISTONE-LYSINE N-METHYLTRANSFERASE SMYD"/>
    <property type="match status" value="1"/>
</dbReference>
<keyword evidence="4" id="KW-1185">Reference proteome</keyword>
<dbReference type="PROSITE" id="PS50280">
    <property type="entry name" value="SET"/>
    <property type="match status" value="1"/>
</dbReference>
<dbReference type="GO" id="GO:0005634">
    <property type="term" value="C:nucleus"/>
    <property type="evidence" value="ECO:0007669"/>
    <property type="project" value="TreeGrafter"/>
</dbReference>
<accession>A0A6A6QR88</accession>
<feature type="domain" description="SET" evidence="2">
    <location>
        <begin position="55"/>
        <end position="357"/>
    </location>
</feature>
<evidence type="ECO:0000313" key="4">
    <source>
        <dbReference type="Proteomes" id="UP000799750"/>
    </source>
</evidence>
<organism evidence="3 4">
    <name type="scientific">Lophium mytilinum</name>
    <dbReference type="NCBI Taxonomy" id="390894"/>
    <lineage>
        <taxon>Eukaryota</taxon>
        <taxon>Fungi</taxon>
        <taxon>Dikarya</taxon>
        <taxon>Ascomycota</taxon>
        <taxon>Pezizomycotina</taxon>
        <taxon>Dothideomycetes</taxon>
        <taxon>Pleosporomycetidae</taxon>
        <taxon>Mytilinidiales</taxon>
        <taxon>Mytilinidiaceae</taxon>
        <taxon>Lophium</taxon>
    </lineage>
</organism>
<reference evidence="3" key="1">
    <citation type="journal article" date="2020" name="Stud. Mycol.">
        <title>101 Dothideomycetes genomes: a test case for predicting lifestyles and emergence of pathogens.</title>
        <authorList>
            <person name="Haridas S."/>
            <person name="Albert R."/>
            <person name="Binder M."/>
            <person name="Bloem J."/>
            <person name="Labutti K."/>
            <person name="Salamov A."/>
            <person name="Andreopoulos B."/>
            <person name="Baker S."/>
            <person name="Barry K."/>
            <person name="Bills G."/>
            <person name="Bluhm B."/>
            <person name="Cannon C."/>
            <person name="Castanera R."/>
            <person name="Culley D."/>
            <person name="Daum C."/>
            <person name="Ezra D."/>
            <person name="Gonzalez J."/>
            <person name="Henrissat B."/>
            <person name="Kuo A."/>
            <person name="Liang C."/>
            <person name="Lipzen A."/>
            <person name="Lutzoni F."/>
            <person name="Magnuson J."/>
            <person name="Mondo S."/>
            <person name="Nolan M."/>
            <person name="Ohm R."/>
            <person name="Pangilinan J."/>
            <person name="Park H.-J."/>
            <person name="Ramirez L."/>
            <person name="Alfaro M."/>
            <person name="Sun H."/>
            <person name="Tritt A."/>
            <person name="Yoshinaga Y."/>
            <person name="Zwiers L.-H."/>
            <person name="Turgeon B."/>
            <person name="Goodwin S."/>
            <person name="Spatafora J."/>
            <person name="Crous P."/>
            <person name="Grigoriev I."/>
        </authorList>
    </citation>
    <scope>NUCLEOTIDE SEQUENCE</scope>
    <source>
        <strain evidence="3">CBS 269.34</strain>
    </source>
</reference>
<dbReference type="PANTHER" id="PTHR12197:SF294">
    <property type="entry name" value="POTENTIAL PROTEIN LYSINE METHYLTRANSFERASE SET6"/>
    <property type="match status" value="1"/>
</dbReference>
<feature type="compositionally biased region" description="Basic and acidic residues" evidence="1">
    <location>
        <begin position="365"/>
        <end position="377"/>
    </location>
</feature>
<dbReference type="InterPro" id="IPR046341">
    <property type="entry name" value="SET_dom_sf"/>
</dbReference>
<dbReference type="Gene3D" id="2.170.270.10">
    <property type="entry name" value="SET domain"/>
    <property type="match status" value="1"/>
</dbReference>
<name>A0A6A6QR88_9PEZI</name>
<dbReference type="InterPro" id="IPR050869">
    <property type="entry name" value="H3K4_H4K5_MeTrfase"/>
</dbReference>
<dbReference type="Pfam" id="PF00856">
    <property type="entry name" value="SET"/>
    <property type="match status" value="1"/>
</dbReference>
<evidence type="ECO:0000259" key="2">
    <source>
        <dbReference type="PROSITE" id="PS50280"/>
    </source>
</evidence>
<dbReference type="EMBL" id="MU004191">
    <property type="protein sequence ID" value="KAF2494243.1"/>
    <property type="molecule type" value="Genomic_DNA"/>
</dbReference>
<protein>
    <recommendedName>
        <fullName evidence="2">SET domain-containing protein</fullName>
    </recommendedName>
</protein>
<gene>
    <name evidence="3" type="ORF">BU16DRAFT_540733</name>
</gene>